<protein>
    <recommendedName>
        <fullName evidence="9">Acyl-CoA dehydrogenase</fullName>
    </recommendedName>
</protein>
<evidence type="ECO:0000259" key="6">
    <source>
        <dbReference type="Pfam" id="PF02771"/>
    </source>
</evidence>
<evidence type="ECO:0000256" key="2">
    <source>
        <dbReference type="ARBA" id="ARBA00009347"/>
    </source>
</evidence>
<dbReference type="PANTHER" id="PTHR43884">
    <property type="entry name" value="ACYL-COA DEHYDROGENASE"/>
    <property type="match status" value="1"/>
</dbReference>
<evidence type="ECO:0000256" key="4">
    <source>
        <dbReference type="ARBA" id="ARBA00022827"/>
    </source>
</evidence>
<comment type="similarity">
    <text evidence="2">Belongs to the acyl-CoA dehydrogenase family.</text>
</comment>
<dbReference type="InterPro" id="IPR046373">
    <property type="entry name" value="Acyl-CoA_Oxase/DH_mid-dom_sf"/>
</dbReference>
<evidence type="ECO:0000256" key="3">
    <source>
        <dbReference type="ARBA" id="ARBA00022630"/>
    </source>
</evidence>
<name>A0ABR3SW43_9PEZI</name>
<dbReference type="EMBL" id="JAJVDC020000046">
    <property type="protein sequence ID" value="KAL1630455.1"/>
    <property type="molecule type" value="Genomic_DNA"/>
</dbReference>
<dbReference type="InterPro" id="IPR013786">
    <property type="entry name" value="AcylCoA_DH/ox_N"/>
</dbReference>
<evidence type="ECO:0008006" key="9">
    <source>
        <dbReference type="Google" id="ProtNLM"/>
    </source>
</evidence>
<feature type="domain" description="Acyl-CoA dehydrogenase/oxidase N-terminal" evidence="6">
    <location>
        <begin position="8"/>
        <end position="128"/>
    </location>
</feature>
<keyword evidence="4" id="KW-0274">FAD</keyword>
<dbReference type="PANTHER" id="PTHR43884:SF12">
    <property type="entry name" value="ISOVALERYL-COA DEHYDROGENASE, MITOCHONDRIAL-RELATED"/>
    <property type="match status" value="1"/>
</dbReference>
<dbReference type="Gene3D" id="1.10.540.10">
    <property type="entry name" value="Acyl-CoA dehydrogenase/oxidase, N-terminal domain"/>
    <property type="match status" value="1"/>
</dbReference>
<comment type="cofactor">
    <cofactor evidence="1">
        <name>FAD</name>
        <dbReference type="ChEBI" id="CHEBI:57692"/>
    </cofactor>
</comment>
<gene>
    <name evidence="7" type="ORF">SLS56_004855</name>
</gene>
<dbReference type="Pfam" id="PF02771">
    <property type="entry name" value="Acyl-CoA_dh_N"/>
    <property type="match status" value="1"/>
</dbReference>
<dbReference type="InterPro" id="IPR036250">
    <property type="entry name" value="AcylCo_DH-like_C"/>
</dbReference>
<sequence length="561" mass="61194">MPIDFTLTPAQEALKASARQFATSVLAPCRERYLKLPTQHERFLATQDAYRQLVEGGWIAMQIPAAHGGTRQSLIDVALVCEEFFAADSSLPITWLVTGLGLAPIFMYWPGSGTEAQKKEFLAPFLKREGTPLAALGFSEPTGSANWLQNEGGKGIQTFARIEGDEVVINGGKIWASSSGGWDFQGPDLLCLVCRFGDASSPGPPLSTIGIVVLTRADFASPANRNGAFAVTSDIETHGFRAHSGPRTRFTDFRVPTRSILAHAGRGALVNVAAFTESAALVGAGAAGLMRSCFNRTLRICTTDKRGGAAPTVAHQSVADLLVSMKARQETTRYLTWKACHYLDTAGEAELAYVAKVYGSEAAVQCVLEGMQAVGVSAYDAEQPYAVERLHSNTDLIQRRDSPFDKTKVVEDVSPINLVYHIQITPKSWCNGSERCFIAQNRAKQEVYVDWDASGKPKKWVGIPGTIRNLDVDVTFRCEAPAGAALCAWMRTPYKEYAVVDWVPGTPEMPRGHPVGKQMSMRAPSSTGIFEVYCVVGEDTCRGEGDGYFQYDGLDEYHWHW</sequence>
<dbReference type="SUPFAM" id="SSF47203">
    <property type="entry name" value="Acyl-CoA dehydrogenase C-terminal domain-like"/>
    <property type="match status" value="1"/>
</dbReference>
<proteinExistence type="inferred from homology"/>
<keyword evidence="3" id="KW-0285">Flavoprotein</keyword>
<reference evidence="7 8" key="1">
    <citation type="submission" date="2024-02" db="EMBL/GenBank/DDBJ databases">
        <title>De novo assembly and annotation of 12 fungi associated with fruit tree decline syndrome in Ontario, Canada.</title>
        <authorList>
            <person name="Sulman M."/>
            <person name="Ellouze W."/>
            <person name="Ilyukhin E."/>
        </authorList>
    </citation>
    <scope>NUCLEOTIDE SEQUENCE [LARGE SCALE GENOMIC DNA]</scope>
    <source>
        <strain evidence="7 8">M1-105</strain>
    </source>
</reference>
<keyword evidence="8" id="KW-1185">Reference proteome</keyword>
<evidence type="ECO:0000259" key="5">
    <source>
        <dbReference type="Pfam" id="PF00441"/>
    </source>
</evidence>
<evidence type="ECO:0000313" key="8">
    <source>
        <dbReference type="Proteomes" id="UP001521116"/>
    </source>
</evidence>
<dbReference type="InterPro" id="IPR037069">
    <property type="entry name" value="AcylCoA_DH/ox_N_sf"/>
</dbReference>
<dbReference type="Pfam" id="PF00441">
    <property type="entry name" value="Acyl-CoA_dh_1"/>
    <property type="match status" value="1"/>
</dbReference>
<dbReference type="SUPFAM" id="SSF56645">
    <property type="entry name" value="Acyl-CoA dehydrogenase NM domain-like"/>
    <property type="match status" value="1"/>
</dbReference>
<dbReference type="Gene3D" id="2.40.110.10">
    <property type="entry name" value="Butyryl-CoA Dehydrogenase, subunit A, domain 2"/>
    <property type="match status" value="1"/>
</dbReference>
<dbReference type="Proteomes" id="UP001521116">
    <property type="component" value="Unassembled WGS sequence"/>
</dbReference>
<dbReference type="Gene3D" id="1.20.140.10">
    <property type="entry name" value="Butyryl-CoA Dehydrogenase, subunit A, domain 3"/>
    <property type="match status" value="1"/>
</dbReference>
<dbReference type="CDD" id="cd00567">
    <property type="entry name" value="ACAD"/>
    <property type="match status" value="1"/>
</dbReference>
<accession>A0ABR3SW43</accession>
<feature type="domain" description="Acyl-CoA dehydrogenase/oxidase C-terminal" evidence="5">
    <location>
        <begin position="265"/>
        <end position="393"/>
    </location>
</feature>
<dbReference type="InterPro" id="IPR009075">
    <property type="entry name" value="AcylCo_DH/oxidase_C"/>
</dbReference>
<organism evidence="7 8">
    <name type="scientific">Neofusicoccum ribis</name>
    <dbReference type="NCBI Taxonomy" id="45134"/>
    <lineage>
        <taxon>Eukaryota</taxon>
        <taxon>Fungi</taxon>
        <taxon>Dikarya</taxon>
        <taxon>Ascomycota</taxon>
        <taxon>Pezizomycotina</taxon>
        <taxon>Dothideomycetes</taxon>
        <taxon>Dothideomycetes incertae sedis</taxon>
        <taxon>Botryosphaeriales</taxon>
        <taxon>Botryosphaeriaceae</taxon>
        <taxon>Neofusicoccum</taxon>
    </lineage>
</organism>
<dbReference type="InterPro" id="IPR009100">
    <property type="entry name" value="AcylCoA_DH/oxidase_NM_dom_sf"/>
</dbReference>
<evidence type="ECO:0000313" key="7">
    <source>
        <dbReference type="EMBL" id="KAL1630455.1"/>
    </source>
</evidence>
<comment type="caution">
    <text evidence="7">The sequence shown here is derived from an EMBL/GenBank/DDBJ whole genome shotgun (WGS) entry which is preliminary data.</text>
</comment>
<evidence type="ECO:0000256" key="1">
    <source>
        <dbReference type="ARBA" id="ARBA00001974"/>
    </source>
</evidence>